<evidence type="ECO:0000313" key="2">
    <source>
        <dbReference type="Proteomes" id="UP000275368"/>
    </source>
</evidence>
<dbReference type="AlphaFoldDB" id="A0A3G9J758"/>
<dbReference type="OrthoDB" id="2621664at2"/>
<reference evidence="1 2" key="1">
    <citation type="submission" date="2018-11" db="EMBL/GenBank/DDBJ databases">
        <title>Complete genome sequence of Paenibacillus baekrokdamisoli strain KCTC 33723.</title>
        <authorList>
            <person name="Kang S.W."/>
            <person name="Lee K.C."/>
            <person name="Kim K.K."/>
            <person name="Kim J.S."/>
            <person name="Kim D.S."/>
            <person name="Ko S.H."/>
            <person name="Yang S.H."/>
            <person name="Lee J.S."/>
        </authorList>
    </citation>
    <scope>NUCLEOTIDE SEQUENCE [LARGE SCALE GENOMIC DNA]</scope>
    <source>
        <strain evidence="1 2">KCTC 33723</strain>
    </source>
</reference>
<evidence type="ECO:0000313" key="1">
    <source>
        <dbReference type="EMBL" id="BBH20683.1"/>
    </source>
</evidence>
<sequence>MKWNASKIGLIASMGCIVLCVIFLFWNPYSSLPVNRSTILIVSIMLILPACLGILAAWFRIQSLMYVTLIWSIPYGLYLAIVSVPSLWNLFGIVLLLYFVSAVQMGREVATN</sequence>
<dbReference type="RefSeq" id="WP_125655960.1">
    <property type="nucleotide sequence ID" value="NZ_AP019308.1"/>
</dbReference>
<dbReference type="KEGG" id="pbk:Back11_20280"/>
<accession>A0A3G9J758</accession>
<dbReference type="EMBL" id="AP019308">
    <property type="protein sequence ID" value="BBH20683.1"/>
    <property type="molecule type" value="Genomic_DNA"/>
</dbReference>
<keyword evidence="2" id="KW-1185">Reference proteome</keyword>
<gene>
    <name evidence="1" type="ORF">Back11_20280</name>
</gene>
<name>A0A3G9J758_9BACL</name>
<proteinExistence type="predicted"/>
<protein>
    <submittedName>
        <fullName evidence="1">Uncharacterized protein</fullName>
    </submittedName>
</protein>
<dbReference type="Proteomes" id="UP000275368">
    <property type="component" value="Chromosome"/>
</dbReference>
<organism evidence="1 2">
    <name type="scientific">Paenibacillus baekrokdamisoli</name>
    <dbReference type="NCBI Taxonomy" id="1712516"/>
    <lineage>
        <taxon>Bacteria</taxon>
        <taxon>Bacillati</taxon>
        <taxon>Bacillota</taxon>
        <taxon>Bacilli</taxon>
        <taxon>Bacillales</taxon>
        <taxon>Paenibacillaceae</taxon>
        <taxon>Paenibacillus</taxon>
    </lineage>
</organism>